<reference evidence="1" key="1">
    <citation type="submission" date="2023-04" db="EMBL/GenBank/DDBJ databases">
        <title>Chromosome-level genome of Chaenocephalus aceratus.</title>
        <authorList>
            <person name="Park H."/>
        </authorList>
    </citation>
    <scope>NUCLEOTIDE SEQUENCE</scope>
    <source>
        <strain evidence="1">DE</strain>
        <tissue evidence="1">Muscle</tissue>
    </source>
</reference>
<name>A0AAD9B9N8_DISEL</name>
<comment type="caution">
    <text evidence="1">The sequence shown here is derived from an EMBL/GenBank/DDBJ whole genome shotgun (WGS) entry which is preliminary data.</text>
</comment>
<dbReference type="EMBL" id="JASDAP010000026">
    <property type="protein sequence ID" value="KAK1879181.1"/>
    <property type="molecule type" value="Genomic_DNA"/>
</dbReference>
<dbReference type="GO" id="GO:0016874">
    <property type="term" value="F:ligase activity"/>
    <property type="evidence" value="ECO:0007669"/>
    <property type="project" value="UniProtKB-KW"/>
</dbReference>
<proteinExistence type="predicted"/>
<dbReference type="Proteomes" id="UP001228049">
    <property type="component" value="Unassembled WGS sequence"/>
</dbReference>
<keyword evidence="2" id="KW-1185">Reference proteome</keyword>
<protein>
    <submittedName>
        <fullName evidence="1">E3 SUMO-protein ligase KIAA1586</fullName>
    </submittedName>
</protein>
<accession>A0AAD9B9N8</accession>
<gene>
    <name evidence="1" type="ORF">KUDE01_027304</name>
</gene>
<dbReference type="AlphaFoldDB" id="A0AAD9B9N8"/>
<evidence type="ECO:0000313" key="1">
    <source>
        <dbReference type="EMBL" id="KAK1879181.1"/>
    </source>
</evidence>
<keyword evidence="1" id="KW-0436">Ligase</keyword>
<organism evidence="1 2">
    <name type="scientific">Dissostichus eleginoides</name>
    <name type="common">Patagonian toothfish</name>
    <name type="synonym">Dissostichus amissus</name>
    <dbReference type="NCBI Taxonomy" id="100907"/>
    <lineage>
        <taxon>Eukaryota</taxon>
        <taxon>Metazoa</taxon>
        <taxon>Chordata</taxon>
        <taxon>Craniata</taxon>
        <taxon>Vertebrata</taxon>
        <taxon>Euteleostomi</taxon>
        <taxon>Actinopterygii</taxon>
        <taxon>Neopterygii</taxon>
        <taxon>Teleostei</taxon>
        <taxon>Neoteleostei</taxon>
        <taxon>Acanthomorphata</taxon>
        <taxon>Eupercaria</taxon>
        <taxon>Perciformes</taxon>
        <taxon>Notothenioidei</taxon>
        <taxon>Nototheniidae</taxon>
        <taxon>Dissostichus</taxon>
    </lineage>
</organism>
<sequence length="157" mass="17381">MVSHLTDGEVDLEGWVRLWQNPGGIPNADISWLKEDTERGLTPVQTYKDIRGQIKRRRVMKSDHLNSAHTYTHHETVNQMEEAIAMTITSTINDHIANKCITTKIKDVLSGRGVALARVVGLGSDGANVMVGRKAGVAQKMRLNDCPYLINIHCGAH</sequence>
<evidence type="ECO:0000313" key="2">
    <source>
        <dbReference type="Proteomes" id="UP001228049"/>
    </source>
</evidence>